<dbReference type="AlphaFoldDB" id="A0AAV0KSI4"/>
<evidence type="ECO:0000313" key="2">
    <source>
        <dbReference type="Proteomes" id="UP001154282"/>
    </source>
</evidence>
<dbReference type="EMBL" id="CAMGYJ010000005">
    <property type="protein sequence ID" value="CAI0423914.1"/>
    <property type="molecule type" value="Genomic_DNA"/>
</dbReference>
<evidence type="ECO:0008006" key="3">
    <source>
        <dbReference type="Google" id="ProtNLM"/>
    </source>
</evidence>
<keyword evidence="2" id="KW-1185">Reference proteome</keyword>
<protein>
    <recommendedName>
        <fullName evidence="3">Aminotransferase-like plant mobile domain-containing protein</fullName>
    </recommendedName>
</protein>
<reference evidence="1" key="1">
    <citation type="submission" date="2022-08" db="EMBL/GenBank/DDBJ databases">
        <authorList>
            <person name="Gutierrez-Valencia J."/>
        </authorList>
    </citation>
    <scope>NUCLEOTIDE SEQUENCE</scope>
</reference>
<sequence length="58" mass="6673">MASRADCKGMGGCLTLLQRWIYEYFPCLRDQKLGTRGLVCGEPLLRSERWRDLEVGHS</sequence>
<evidence type="ECO:0000313" key="1">
    <source>
        <dbReference type="EMBL" id="CAI0423914.1"/>
    </source>
</evidence>
<comment type="caution">
    <text evidence="1">The sequence shown here is derived from an EMBL/GenBank/DDBJ whole genome shotgun (WGS) entry which is preliminary data.</text>
</comment>
<accession>A0AAV0KSI4</accession>
<gene>
    <name evidence="1" type="ORF">LITE_LOCUS19708</name>
</gene>
<dbReference type="Proteomes" id="UP001154282">
    <property type="component" value="Unassembled WGS sequence"/>
</dbReference>
<organism evidence="1 2">
    <name type="scientific">Linum tenue</name>
    <dbReference type="NCBI Taxonomy" id="586396"/>
    <lineage>
        <taxon>Eukaryota</taxon>
        <taxon>Viridiplantae</taxon>
        <taxon>Streptophyta</taxon>
        <taxon>Embryophyta</taxon>
        <taxon>Tracheophyta</taxon>
        <taxon>Spermatophyta</taxon>
        <taxon>Magnoliopsida</taxon>
        <taxon>eudicotyledons</taxon>
        <taxon>Gunneridae</taxon>
        <taxon>Pentapetalae</taxon>
        <taxon>rosids</taxon>
        <taxon>fabids</taxon>
        <taxon>Malpighiales</taxon>
        <taxon>Linaceae</taxon>
        <taxon>Linum</taxon>
    </lineage>
</organism>
<name>A0AAV0KSI4_9ROSI</name>
<proteinExistence type="predicted"/>